<evidence type="ECO:0000313" key="3">
    <source>
        <dbReference type="EMBL" id="KJZ76376.1"/>
    </source>
</evidence>
<keyword evidence="1" id="KW-0175">Coiled coil</keyword>
<evidence type="ECO:0000256" key="2">
    <source>
        <dbReference type="SAM" id="SignalP"/>
    </source>
</evidence>
<sequence length="290" mass="32181">MGIAVLLTALVGLAAAVPQPKIDPSINKSVFDPEERDIINEMTHICGEGKRSKSCPKDALKVCDVNFRQELQTQCKKMNVIIKDKEKFHIDRAFFSLPRYRLNHREQPYHRIMALGCCEEAEVAEAEANMKTLRATLEALDITQKSAKEQIKELLDPALGTKPLERAIEVMQALQTGISKLRSGLKLTKQFAEDATRASKGNKVLETEFKLLDQLVTEADKVLKPAQLVVQSVKMVAKSADVAMHAEVKKTYTLLFEGLGEVVTAAEDLPNFFGGAWDKLGDQAKKFITG</sequence>
<accession>A0A0F7ZLG5</accession>
<evidence type="ECO:0000313" key="4">
    <source>
        <dbReference type="Proteomes" id="UP000054481"/>
    </source>
</evidence>
<feature type="signal peptide" evidence="2">
    <location>
        <begin position="1"/>
        <end position="16"/>
    </location>
</feature>
<organism evidence="3 4">
    <name type="scientific">Hirsutella minnesotensis 3608</name>
    <dbReference type="NCBI Taxonomy" id="1043627"/>
    <lineage>
        <taxon>Eukaryota</taxon>
        <taxon>Fungi</taxon>
        <taxon>Dikarya</taxon>
        <taxon>Ascomycota</taxon>
        <taxon>Pezizomycotina</taxon>
        <taxon>Sordariomycetes</taxon>
        <taxon>Hypocreomycetidae</taxon>
        <taxon>Hypocreales</taxon>
        <taxon>Ophiocordycipitaceae</taxon>
        <taxon>Hirsutella</taxon>
    </lineage>
</organism>
<dbReference type="EMBL" id="KQ030511">
    <property type="protein sequence ID" value="KJZ76376.1"/>
    <property type="molecule type" value="Genomic_DNA"/>
</dbReference>
<gene>
    <name evidence="3" type="ORF">HIM_04105</name>
</gene>
<protein>
    <recommendedName>
        <fullName evidence="5">NACHT-NTPase and P-loop NTPases N-terminal domain-containing protein</fullName>
    </recommendedName>
</protein>
<feature type="coiled-coil region" evidence="1">
    <location>
        <begin position="123"/>
        <end position="150"/>
    </location>
</feature>
<feature type="chain" id="PRO_5002525861" description="NACHT-NTPase and P-loop NTPases N-terminal domain-containing protein" evidence="2">
    <location>
        <begin position="17"/>
        <end position="290"/>
    </location>
</feature>
<proteinExistence type="predicted"/>
<dbReference type="AlphaFoldDB" id="A0A0F7ZLG5"/>
<reference evidence="3 4" key="1">
    <citation type="journal article" date="2014" name="Genome Biol. Evol.">
        <title>Comparative genomics and transcriptomics analyses reveal divergent lifestyle features of nematode endoparasitic fungus Hirsutella minnesotensis.</title>
        <authorList>
            <person name="Lai Y."/>
            <person name="Liu K."/>
            <person name="Zhang X."/>
            <person name="Zhang X."/>
            <person name="Li K."/>
            <person name="Wang N."/>
            <person name="Shu C."/>
            <person name="Wu Y."/>
            <person name="Wang C."/>
            <person name="Bushley K.E."/>
            <person name="Xiang M."/>
            <person name="Liu X."/>
        </authorList>
    </citation>
    <scope>NUCLEOTIDE SEQUENCE [LARGE SCALE GENOMIC DNA]</scope>
    <source>
        <strain evidence="3 4">3608</strain>
    </source>
</reference>
<dbReference type="Proteomes" id="UP000054481">
    <property type="component" value="Unassembled WGS sequence"/>
</dbReference>
<keyword evidence="4" id="KW-1185">Reference proteome</keyword>
<keyword evidence="2" id="KW-0732">Signal</keyword>
<evidence type="ECO:0000256" key="1">
    <source>
        <dbReference type="SAM" id="Coils"/>
    </source>
</evidence>
<evidence type="ECO:0008006" key="5">
    <source>
        <dbReference type="Google" id="ProtNLM"/>
    </source>
</evidence>
<name>A0A0F7ZLG5_9HYPO</name>